<dbReference type="EMBL" id="PCYI01000004">
    <property type="protein sequence ID" value="PIR45179.1"/>
    <property type="molecule type" value="Genomic_DNA"/>
</dbReference>
<evidence type="ECO:0000256" key="5">
    <source>
        <dbReference type="RuleBase" id="RU003330"/>
    </source>
</evidence>
<accession>A0A2H0RF68</accession>
<evidence type="ECO:0000256" key="3">
    <source>
        <dbReference type="ARBA" id="ARBA00022741"/>
    </source>
</evidence>
<dbReference type="GO" id="GO:0004017">
    <property type="term" value="F:AMP kinase activity"/>
    <property type="evidence" value="ECO:0007669"/>
    <property type="project" value="UniProtKB-EC"/>
</dbReference>
<dbReference type="GO" id="GO:0005737">
    <property type="term" value="C:cytoplasm"/>
    <property type="evidence" value="ECO:0007669"/>
    <property type="project" value="UniProtKB-SubCell"/>
</dbReference>
<dbReference type="PRINTS" id="PR00094">
    <property type="entry name" value="ADENYLTKNASE"/>
</dbReference>
<name>A0A2H0RF68_9BACT</name>
<reference evidence="7 8" key="1">
    <citation type="submission" date="2017-09" db="EMBL/GenBank/DDBJ databases">
        <title>Depth-based differentiation of microbial function through sediment-hosted aquifers and enrichment of novel symbionts in the deep terrestrial subsurface.</title>
        <authorList>
            <person name="Probst A.J."/>
            <person name="Ladd B."/>
            <person name="Jarett J.K."/>
            <person name="Geller-Mcgrath D.E."/>
            <person name="Sieber C.M."/>
            <person name="Emerson J.B."/>
            <person name="Anantharaman K."/>
            <person name="Thomas B.C."/>
            <person name="Malmstrom R."/>
            <person name="Stieglmeier M."/>
            <person name="Klingl A."/>
            <person name="Woyke T."/>
            <person name="Ryan C.M."/>
            <person name="Banfield J.F."/>
        </authorList>
    </citation>
    <scope>NUCLEOTIDE SEQUENCE [LARGE SCALE GENOMIC DNA]</scope>
    <source>
        <strain evidence="7">CG10_big_fil_rev_8_21_14_0_10_51_16</strain>
    </source>
</reference>
<evidence type="ECO:0000313" key="7">
    <source>
        <dbReference type="EMBL" id="PIR45179.1"/>
    </source>
</evidence>
<dbReference type="GO" id="GO:0005524">
    <property type="term" value="F:ATP binding"/>
    <property type="evidence" value="ECO:0007669"/>
    <property type="project" value="UniProtKB-KW"/>
</dbReference>
<keyword evidence="6" id="KW-0067">ATP-binding</keyword>
<protein>
    <recommendedName>
        <fullName evidence="6">Adenylate kinase</fullName>
        <ecNumber evidence="6">2.7.4.3</ecNumber>
    </recommendedName>
</protein>
<evidence type="ECO:0000256" key="4">
    <source>
        <dbReference type="ARBA" id="ARBA00022777"/>
    </source>
</evidence>
<organism evidence="7 8">
    <name type="scientific">Candidatus Vogelbacteria bacterium CG10_big_fil_rev_8_21_14_0_10_51_16</name>
    <dbReference type="NCBI Taxonomy" id="1975045"/>
    <lineage>
        <taxon>Bacteria</taxon>
        <taxon>Candidatus Vogeliibacteriota</taxon>
    </lineage>
</organism>
<dbReference type="EC" id="2.7.4.3" evidence="6"/>
<keyword evidence="2" id="KW-0545">Nucleotide biosynthesis</keyword>
<comment type="caution">
    <text evidence="7">The sequence shown here is derived from an EMBL/GenBank/DDBJ whole genome shotgun (WGS) entry which is preliminary data.</text>
</comment>
<keyword evidence="1 5" id="KW-0808">Transferase</keyword>
<comment type="subcellular location">
    <subcellularLocation>
        <location evidence="6">Cytoplasm</location>
    </subcellularLocation>
</comment>
<dbReference type="InterPro" id="IPR000850">
    <property type="entry name" value="Adenylat/UMP-CMP_kin"/>
</dbReference>
<evidence type="ECO:0000256" key="1">
    <source>
        <dbReference type="ARBA" id="ARBA00022679"/>
    </source>
</evidence>
<evidence type="ECO:0000256" key="2">
    <source>
        <dbReference type="ARBA" id="ARBA00022727"/>
    </source>
</evidence>
<keyword evidence="3 6" id="KW-0547">Nucleotide-binding</keyword>
<evidence type="ECO:0000313" key="8">
    <source>
        <dbReference type="Proteomes" id="UP000228767"/>
    </source>
</evidence>
<evidence type="ECO:0000256" key="6">
    <source>
        <dbReference type="RuleBase" id="RU003331"/>
    </source>
</evidence>
<keyword evidence="4 5" id="KW-0418">Kinase</keyword>
<dbReference type="Gene3D" id="3.40.50.300">
    <property type="entry name" value="P-loop containing nucleotide triphosphate hydrolases"/>
    <property type="match status" value="1"/>
</dbReference>
<dbReference type="AlphaFoldDB" id="A0A2H0RF68"/>
<comment type="subunit">
    <text evidence="6">Monomer.</text>
</comment>
<dbReference type="Pfam" id="PF00406">
    <property type="entry name" value="ADK"/>
    <property type="match status" value="1"/>
</dbReference>
<gene>
    <name evidence="7" type="ORF">COV10_00695</name>
</gene>
<comment type="catalytic activity">
    <reaction evidence="6">
        <text>AMP + ATP = 2 ADP</text>
        <dbReference type="Rhea" id="RHEA:12973"/>
        <dbReference type="ChEBI" id="CHEBI:30616"/>
        <dbReference type="ChEBI" id="CHEBI:456215"/>
        <dbReference type="ChEBI" id="CHEBI:456216"/>
        <dbReference type="EC" id="2.7.4.3"/>
    </reaction>
</comment>
<sequence>MTTPYALCPMPSFQHFTLIFVGRSGSGKGTQAELIIKELARQGCPEDKILYVETGKRFRQFLAGDNMAADQARTVMENGELQPAFLSITMWANVFVEELRPEHEHVLLDGSPRRLDEAKVLDQALTFFERKKPIVINVQVSETWARERLTARHRTDDARPGDIDKRFAWFARDVVPVIEWYRINPDYTFLEVNGEQTVEQVQSEIFAKLGLK</sequence>
<dbReference type="SUPFAM" id="SSF52540">
    <property type="entry name" value="P-loop containing nucleoside triphosphate hydrolases"/>
    <property type="match status" value="1"/>
</dbReference>
<comment type="similarity">
    <text evidence="5">Belongs to the adenylate kinase family.</text>
</comment>
<dbReference type="InterPro" id="IPR027417">
    <property type="entry name" value="P-loop_NTPase"/>
</dbReference>
<proteinExistence type="inferred from homology"/>
<dbReference type="Proteomes" id="UP000228767">
    <property type="component" value="Unassembled WGS sequence"/>
</dbReference>
<dbReference type="PANTHER" id="PTHR23359">
    <property type="entry name" value="NUCLEOTIDE KINASE"/>
    <property type="match status" value="1"/>
</dbReference>